<sequence>MFTIGVLARRAQCSVPAVRFYEAQGLMPPAERREGGHRVYGRPDLARLLLIRRLRDLDVPLDRIKAFLKLDEGGKPCAETLAFFQEQRDAIRQRIEALRDLDLSLSLHMANCQSGCLPAAKACDLYGALST</sequence>
<dbReference type="AlphaFoldDB" id="F4QPS6"/>
<protein>
    <submittedName>
        <fullName evidence="3">CadR</fullName>
    </submittedName>
</protein>
<dbReference type="OrthoDB" id="9802944at2"/>
<keyword evidence="4" id="KW-1185">Reference proteome</keyword>
<dbReference type="PRINTS" id="PR00040">
    <property type="entry name" value="HTHMERR"/>
</dbReference>
<dbReference type="PANTHER" id="PTHR30204">
    <property type="entry name" value="REDOX-CYCLING DRUG-SENSING TRANSCRIPTIONAL ACTIVATOR SOXR"/>
    <property type="match status" value="1"/>
</dbReference>
<evidence type="ECO:0000256" key="1">
    <source>
        <dbReference type="ARBA" id="ARBA00023125"/>
    </source>
</evidence>
<reference evidence="4" key="1">
    <citation type="submission" date="2011-03" db="EMBL/GenBank/DDBJ databases">
        <title>Draft genome sequence of Brevundimonas diminuta.</title>
        <authorList>
            <person name="Brown P.J.B."/>
            <person name="Buechlein A."/>
            <person name="Hemmerich C."/>
            <person name="Brun Y.V."/>
        </authorList>
    </citation>
    <scope>NUCLEOTIDE SEQUENCE [LARGE SCALE GENOMIC DNA]</scope>
    <source>
        <strain evidence="4">C19</strain>
    </source>
</reference>
<dbReference type="InterPro" id="IPR047057">
    <property type="entry name" value="MerR_fam"/>
</dbReference>
<keyword evidence="1" id="KW-0238">DNA-binding</keyword>
<dbReference type="InterPro" id="IPR000551">
    <property type="entry name" value="MerR-type_HTH_dom"/>
</dbReference>
<feature type="domain" description="HTH merR-type" evidence="2">
    <location>
        <begin position="1"/>
        <end position="70"/>
    </location>
</feature>
<dbReference type="SMART" id="SM00422">
    <property type="entry name" value="HTH_MERR"/>
    <property type="match status" value="1"/>
</dbReference>
<accession>F4QPS6</accession>
<dbReference type="GO" id="GO:0003677">
    <property type="term" value="F:DNA binding"/>
    <property type="evidence" value="ECO:0007669"/>
    <property type="project" value="UniProtKB-KW"/>
</dbReference>
<dbReference type="SUPFAM" id="SSF46955">
    <property type="entry name" value="Putative DNA-binding domain"/>
    <property type="match status" value="1"/>
</dbReference>
<dbReference type="GO" id="GO:0003700">
    <property type="term" value="F:DNA-binding transcription factor activity"/>
    <property type="evidence" value="ECO:0007669"/>
    <property type="project" value="InterPro"/>
</dbReference>
<evidence type="ECO:0000313" key="3">
    <source>
        <dbReference type="EMBL" id="EGF90213.1"/>
    </source>
</evidence>
<dbReference type="STRING" id="715226.ABI_32290"/>
<evidence type="ECO:0000259" key="2">
    <source>
        <dbReference type="PROSITE" id="PS50937"/>
    </source>
</evidence>
<evidence type="ECO:0000313" key="4">
    <source>
        <dbReference type="Proteomes" id="UP000006512"/>
    </source>
</evidence>
<gene>
    <name evidence="3" type="ORF">ABI_32290</name>
</gene>
<dbReference type="RefSeq" id="WP_006274012.1">
    <property type="nucleotide sequence ID" value="NZ_GL883079.1"/>
</dbReference>
<dbReference type="InterPro" id="IPR009061">
    <property type="entry name" value="DNA-bd_dom_put_sf"/>
</dbReference>
<dbReference type="eggNOG" id="COG0789">
    <property type="taxonomic scope" value="Bacteria"/>
</dbReference>
<dbReference type="HOGENOM" id="CLU_060077_2_0_5"/>
<dbReference type="EMBL" id="GL883079">
    <property type="protein sequence ID" value="EGF90213.1"/>
    <property type="molecule type" value="Genomic_DNA"/>
</dbReference>
<name>F4QPS6_9CAUL</name>
<dbReference type="Proteomes" id="UP000006512">
    <property type="component" value="Unassembled WGS sequence"/>
</dbReference>
<dbReference type="PROSITE" id="PS00552">
    <property type="entry name" value="HTH_MERR_1"/>
    <property type="match status" value="1"/>
</dbReference>
<organism evidence="3 4">
    <name type="scientific">Asticcacaulis biprosthecium C19</name>
    <dbReference type="NCBI Taxonomy" id="715226"/>
    <lineage>
        <taxon>Bacteria</taxon>
        <taxon>Pseudomonadati</taxon>
        <taxon>Pseudomonadota</taxon>
        <taxon>Alphaproteobacteria</taxon>
        <taxon>Caulobacterales</taxon>
        <taxon>Caulobacteraceae</taxon>
        <taxon>Asticcacaulis</taxon>
    </lineage>
</organism>
<proteinExistence type="predicted"/>
<dbReference type="Gene3D" id="1.10.1660.10">
    <property type="match status" value="1"/>
</dbReference>
<dbReference type="PROSITE" id="PS50937">
    <property type="entry name" value="HTH_MERR_2"/>
    <property type="match status" value="1"/>
</dbReference>
<dbReference type="Pfam" id="PF13411">
    <property type="entry name" value="MerR_1"/>
    <property type="match status" value="1"/>
</dbReference>
<dbReference type="PANTHER" id="PTHR30204:SF93">
    <property type="entry name" value="HTH MERR-TYPE DOMAIN-CONTAINING PROTEIN"/>
    <property type="match status" value="1"/>
</dbReference>